<name>A0ABP1CMY9_9APHY</name>
<feature type="compositionally biased region" description="Polar residues" evidence="1">
    <location>
        <begin position="309"/>
        <end position="321"/>
    </location>
</feature>
<dbReference type="Pfam" id="PF01388">
    <property type="entry name" value="ARID"/>
    <property type="match status" value="1"/>
</dbReference>
<evidence type="ECO:0000256" key="1">
    <source>
        <dbReference type="SAM" id="MobiDB-lite"/>
    </source>
</evidence>
<protein>
    <recommendedName>
        <fullName evidence="2">ARID domain-containing protein</fullName>
    </recommendedName>
</protein>
<reference evidence="4" key="1">
    <citation type="submission" date="2024-04" db="EMBL/GenBank/DDBJ databases">
        <authorList>
            <person name="Shaw F."/>
            <person name="Minotto A."/>
        </authorList>
    </citation>
    <scope>NUCLEOTIDE SEQUENCE [LARGE SCALE GENOMIC DNA]</scope>
</reference>
<dbReference type="Proteomes" id="UP001497453">
    <property type="component" value="Chromosome 1"/>
</dbReference>
<dbReference type="SUPFAM" id="SSF46774">
    <property type="entry name" value="ARID-like"/>
    <property type="match status" value="1"/>
</dbReference>
<keyword evidence="4" id="KW-1185">Reference proteome</keyword>
<proteinExistence type="predicted"/>
<dbReference type="EMBL" id="OZ037944">
    <property type="protein sequence ID" value="CAL1696053.1"/>
    <property type="molecule type" value="Genomic_DNA"/>
</dbReference>
<dbReference type="Gene3D" id="1.10.150.60">
    <property type="entry name" value="ARID DNA-binding domain"/>
    <property type="match status" value="1"/>
</dbReference>
<feature type="compositionally biased region" description="Pro residues" evidence="1">
    <location>
        <begin position="99"/>
        <end position="109"/>
    </location>
</feature>
<dbReference type="PROSITE" id="PS51011">
    <property type="entry name" value="ARID"/>
    <property type="match status" value="1"/>
</dbReference>
<organism evidence="3 4">
    <name type="scientific">Somion occarium</name>
    <dbReference type="NCBI Taxonomy" id="3059160"/>
    <lineage>
        <taxon>Eukaryota</taxon>
        <taxon>Fungi</taxon>
        <taxon>Dikarya</taxon>
        <taxon>Basidiomycota</taxon>
        <taxon>Agaricomycotina</taxon>
        <taxon>Agaricomycetes</taxon>
        <taxon>Polyporales</taxon>
        <taxon>Cerrenaceae</taxon>
        <taxon>Somion</taxon>
    </lineage>
</organism>
<feature type="region of interest" description="Disordered" evidence="1">
    <location>
        <begin position="307"/>
        <end position="413"/>
    </location>
</feature>
<gene>
    <name evidence="3" type="ORF">GFSPODELE1_LOCUS1014</name>
</gene>
<dbReference type="SMART" id="SM01014">
    <property type="entry name" value="ARID"/>
    <property type="match status" value="1"/>
</dbReference>
<feature type="domain" description="ARID" evidence="2">
    <location>
        <begin position="118"/>
        <end position="245"/>
    </location>
</feature>
<sequence>MLPSVPPQTPQPSLFQSQNGSSDPSMPFSLDPYTAKQMAALQATSLAKVGNRSAPGGTSAGYFGGMSINNPNRSDPAMGQEMNATAFATMPSVSFPAQSQPPNPQPPSNPAAMQQNQLQRKRQFLSGLASILNQRNPLPPQLTGVPYPPGYDPTNSPWRSVEVSPTEIGNIRLAGKDVDLFKLWALVLNVGGGQKATRDGLWPQIVRHLDLPEQLMHPSGHQQSITQTLQNVYNMMIGPFEEAYRKNMVREQQQRAAMMARAQSSGMPMLGQGRPDGMPAFPPPMNALQRTGSNPNLSLGGVGMPMAGPSSQPDTLNNVGTGQFPPRADPMASAGLSGTAAFPNFPGSVSATGSDFDSQDPDGRKRKMRESEEADSKRARQKTNGSDGADLRSSVGPSSAPAQTTVKQPSRRRIEYVPLRRELETFGGRDLKLIEHEFNVAAQRPRKPNDEWGSIDVEALTLSLRSRISTELSYGLTTFSMLTVFRGSHNGFPIAQAPDLLEEMLDLIEDVAFNGEEDTDADFSEDSPIITNLQLVTSLVDDGSHPFANLKTRQGWKDRSVGPGHRPGDIILAAMNVLRNLSIPVENHEFLAKHPRFLGVLLRLCGLKPWSPGGLPAAVCSVLSLPDIIAVRKDTVYVMLNISAGVRLMQSSGSPSIQSKRIARRAFSLLASYFVDEDEAAGPFQCVLAVGLPLLPNVPPPPPPVLMSTALECFARICQPDDTRKLMSQVIPQGWLWTTFEALVHRLPLSDNDYAVLRHESWLAYMERLMLAMYSLSFLSPPETKKRIKTDTRLRFHKVILRFIRKLLVDPASRQWFMIVVRRAIETTKLIDDCEDSFDTSHASMPTLAFGMGWGEHGETRLETGDGLFSGYQEDITWQIMTLGDLDPLMFSDLASLVRVG</sequence>
<dbReference type="InterPro" id="IPR036431">
    <property type="entry name" value="ARID_dom_sf"/>
</dbReference>
<dbReference type="InterPro" id="IPR001606">
    <property type="entry name" value="ARID_dom"/>
</dbReference>
<feature type="compositionally biased region" description="Polar residues" evidence="1">
    <location>
        <begin position="395"/>
        <end position="408"/>
    </location>
</feature>
<feature type="compositionally biased region" description="Basic and acidic residues" evidence="1">
    <location>
        <begin position="369"/>
        <end position="378"/>
    </location>
</feature>
<evidence type="ECO:0000313" key="3">
    <source>
        <dbReference type="EMBL" id="CAL1696053.1"/>
    </source>
</evidence>
<evidence type="ECO:0000313" key="4">
    <source>
        <dbReference type="Proteomes" id="UP001497453"/>
    </source>
</evidence>
<feature type="region of interest" description="Disordered" evidence="1">
    <location>
        <begin position="1"/>
        <end position="33"/>
    </location>
</feature>
<feature type="region of interest" description="Disordered" evidence="1">
    <location>
        <begin position="93"/>
        <end position="119"/>
    </location>
</feature>
<feature type="compositionally biased region" description="Polar residues" evidence="1">
    <location>
        <begin position="347"/>
        <end position="356"/>
    </location>
</feature>
<accession>A0ABP1CMY9</accession>
<evidence type="ECO:0000259" key="2">
    <source>
        <dbReference type="PROSITE" id="PS51011"/>
    </source>
</evidence>
<feature type="compositionally biased region" description="Pro residues" evidence="1">
    <location>
        <begin position="1"/>
        <end position="10"/>
    </location>
</feature>
<feature type="compositionally biased region" description="Polar residues" evidence="1">
    <location>
        <begin position="11"/>
        <end position="24"/>
    </location>
</feature>